<dbReference type="OrthoDB" id="9811402at2"/>
<accession>A0A2U3D9W3</accession>
<evidence type="ECO:0000256" key="1">
    <source>
        <dbReference type="HAMAP-Rule" id="MF_01526"/>
    </source>
</evidence>
<name>A0A2U3D9W3_SULT2</name>
<dbReference type="InterPro" id="IPR023378">
    <property type="entry name" value="YheA/YmcA-like_dom_sf"/>
</dbReference>
<dbReference type="AlphaFoldDB" id="A0A2U3D9W3"/>
<keyword evidence="3" id="KW-1185">Reference proteome</keyword>
<gene>
    <name evidence="2" type="ORF">BM613_05245</name>
</gene>
<evidence type="ECO:0000313" key="2">
    <source>
        <dbReference type="EMBL" id="PWI58074.1"/>
    </source>
</evidence>
<sequence>MNPYDKAHELVRALRESEEFRAMKKAVEQVGSDEQAKRMILDFHMKQLEFERKRLLGEETSQQDQADLQKLYDVLQLHTAVRDYLRAEYQFGVIVQDIQKIIADALQEVTLDPQ</sequence>
<dbReference type="HAMAP" id="MF_01526">
    <property type="entry name" value="UPF0342"/>
    <property type="match status" value="1"/>
</dbReference>
<evidence type="ECO:0000313" key="3">
    <source>
        <dbReference type="Proteomes" id="UP000245380"/>
    </source>
</evidence>
<dbReference type="RefSeq" id="WP_109430119.1">
    <property type="nucleotide sequence ID" value="NZ_MPDK01000006.1"/>
</dbReference>
<comment type="caution">
    <text evidence="2">The sequence shown here is derived from an EMBL/GenBank/DDBJ whole genome shotgun (WGS) entry which is preliminary data.</text>
</comment>
<dbReference type="Proteomes" id="UP000245380">
    <property type="component" value="Unassembled WGS sequence"/>
</dbReference>
<dbReference type="SUPFAM" id="SSF158622">
    <property type="entry name" value="YheA/YmcA-like"/>
    <property type="match status" value="1"/>
</dbReference>
<reference evidence="2 3" key="1">
    <citation type="submission" date="2016-11" db="EMBL/GenBank/DDBJ databases">
        <title>Comparative genomics of Acidibacillus ferroxidans species.</title>
        <authorList>
            <person name="Oliveira G."/>
            <person name="Nunes G."/>
            <person name="Oliveira R."/>
            <person name="Araujo F."/>
            <person name="Salim A."/>
            <person name="Scholte L."/>
            <person name="Morais D."/>
            <person name="Nancucheo I."/>
            <person name="Johnson D.B."/>
            <person name="Grail B."/>
            <person name="Bittencourt J."/>
            <person name="Valadares R."/>
        </authorList>
    </citation>
    <scope>NUCLEOTIDE SEQUENCE [LARGE SCALE GENOMIC DNA]</scope>
    <source>
        <strain evidence="2 3">Y002</strain>
    </source>
</reference>
<dbReference type="Gene3D" id="1.20.1500.10">
    <property type="entry name" value="YheA/YmcA-like"/>
    <property type="match status" value="1"/>
</dbReference>
<dbReference type="EMBL" id="MPDK01000006">
    <property type="protein sequence ID" value="PWI58074.1"/>
    <property type="molecule type" value="Genomic_DNA"/>
</dbReference>
<dbReference type="InterPro" id="IPR010368">
    <property type="entry name" value="Com_YlbF"/>
</dbReference>
<organism evidence="2 3">
    <name type="scientific">Sulfoacidibacillus thermotolerans</name>
    <name type="common">Acidibacillus sulfuroxidans</name>
    <dbReference type="NCBI Taxonomy" id="1765684"/>
    <lineage>
        <taxon>Bacteria</taxon>
        <taxon>Bacillati</taxon>
        <taxon>Bacillota</taxon>
        <taxon>Bacilli</taxon>
        <taxon>Bacillales</taxon>
        <taxon>Alicyclobacillaceae</taxon>
        <taxon>Sulfoacidibacillus</taxon>
    </lineage>
</organism>
<protein>
    <recommendedName>
        <fullName evidence="1">UPF0342 protein BM613_05245</fullName>
    </recommendedName>
</protein>
<proteinExistence type="inferred from homology"/>
<dbReference type="Pfam" id="PF06133">
    <property type="entry name" value="Com_YlbF"/>
    <property type="match status" value="1"/>
</dbReference>
<comment type="similarity">
    <text evidence="1">Belongs to the UPF0342 family.</text>
</comment>